<keyword evidence="2" id="KW-1185">Reference proteome</keyword>
<accession>A0A367L4S2</accession>
<name>A0A367L4S2_9HYPO</name>
<dbReference type="Proteomes" id="UP000253664">
    <property type="component" value="Unassembled WGS sequence"/>
</dbReference>
<dbReference type="EMBL" id="LKCN02000015">
    <property type="protein sequence ID" value="RCI09420.1"/>
    <property type="molecule type" value="Genomic_DNA"/>
</dbReference>
<gene>
    <name evidence="1" type="ORF">L249_3759</name>
</gene>
<organism evidence="1 2">
    <name type="scientific">Ophiocordyceps polyrhachis-furcata BCC 54312</name>
    <dbReference type="NCBI Taxonomy" id="1330021"/>
    <lineage>
        <taxon>Eukaryota</taxon>
        <taxon>Fungi</taxon>
        <taxon>Dikarya</taxon>
        <taxon>Ascomycota</taxon>
        <taxon>Pezizomycotina</taxon>
        <taxon>Sordariomycetes</taxon>
        <taxon>Hypocreomycetidae</taxon>
        <taxon>Hypocreales</taxon>
        <taxon>Ophiocordycipitaceae</taxon>
        <taxon>Ophiocordyceps</taxon>
    </lineage>
</organism>
<evidence type="ECO:0000313" key="2">
    <source>
        <dbReference type="Proteomes" id="UP000253664"/>
    </source>
</evidence>
<sequence>MEPRIKVDGYARLLYLCPPDLPFLADPMTFSVGGRGEEATQSKVRGLPDIPALSHPRLLALYLSAKLHQLIFIRTLFHDIPNALFLLALFLPLLSLDTDMIVSRQLPPQEKPPSAFSRTHLTEDTVMSNLRTIKAT</sequence>
<proteinExistence type="predicted"/>
<comment type="caution">
    <text evidence="1">The sequence shown here is derived from an EMBL/GenBank/DDBJ whole genome shotgun (WGS) entry which is preliminary data.</text>
</comment>
<reference evidence="1 2" key="1">
    <citation type="journal article" date="2015" name="BMC Genomics">
        <title>Insights from the genome of Ophiocordyceps polyrhachis-furcata to pathogenicity and host specificity in insect fungi.</title>
        <authorList>
            <person name="Wichadakul D."/>
            <person name="Kobmoo N."/>
            <person name="Ingsriswang S."/>
            <person name="Tangphatsornruang S."/>
            <person name="Chantasingh D."/>
            <person name="Luangsa-ard J.J."/>
            <person name="Eurwilaichitr L."/>
        </authorList>
    </citation>
    <scope>NUCLEOTIDE SEQUENCE [LARGE SCALE GENOMIC DNA]</scope>
    <source>
        <strain evidence="1 2">BCC 54312</strain>
    </source>
</reference>
<protein>
    <submittedName>
        <fullName evidence="1">Uncharacterized protein</fullName>
    </submittedName>
</protein>
<evidence type="ECO:0000313" key="1">
    <source>
        <dbReference type="EMBL" id="RCI09420.1"/>
    </source>
</evidence>
<dbReference type="AlphaFoldDB" id="A0A367L4S2"/>